<feature type="domain" description="Phorbol-ester/DAG-type" evidence="17">
    <location>
        <begin position="162"/>
        <end position="212"/>
    </location>
</feature>
<dbReference type="GO" id="GO:0015630">
    <property type="term" value="C:microtubule cytoskeleton"/>
    <property type="evidence" value="ECO:0007669"/>
    <property type="project" value="UniProtKB-ARBA"/>
</dbReference>
<keyword evidence="20" id="KW-1185">Reference proteome</keyword>
<evidence type="ECO:0000259" key="18">
    <source>
        <dbReference type="PROSITE" id="PS51285"/>
    </source>
</evidence>
<dbReference type="PROSITE" id="PS00107">
    <property type="entry name" value="PROTEIN_KINASE_ATP"/>
    <property type="match status" value="1"/>
</dbReference>
<dbReference type="PRINTS" id="PR00008">
    <property type="entry name" value="DAGPEDOMAIN"/>
</dbReference>
<dbReference type="SMART" id="SM00133">
    <property type="entry name" value="S_TK_X"/>
    <property type="match status" value="1"/>
</dbReference>
<evidence type="ECO:0000256" key="5">
    <source>
        <dbReference type="ARBA" id="ARBA00022679"/>
    </source>
</evidence>
<keyword evidence="5" id="KW-0808">Transferase</keyword>
<dbReference type="InterPro" id="IPR002219">
    <property type="entry name" value="PKC_DAG/PE"/>
</dbReference>
<dbReference type="InterPro" id="IPR008271">
    <property type="entry name" value="Ser/Thr_kinase_AS"/>
</dbReference>
<organism evidence="19 20">
    <name type="scientific">Argiope bruennichi</name>
    <name type="common">Wasp spider</name>
    <name type="synonym">Aranea bruennichi</name>
    <dbReference type="NCBI Taxonomy" id="94029"/>
    <lineage>
        <taxon>Eukaryota</taxon>
        <taxon>Metazoa</taxon>
        <taxon>Ecdysozoa</taxon>
        <taxon>Arthropoda</taxon>
        <taxon>Chelicerata</taxon>
        <taxon>Arachnida</taxon>
        <taxon>Araneae</taxon>
        <taxon>Araneomorphae</taxon>
        <taxon>Entelegynae</taxon>
        <taxon>Araneoidea</taxon>
        <taxon>Araneidae</taxon>
        <taxon>Argiope</taxon>
    </lineage>
</organism>
<dbReference type="Proteomes" id="UP000807504">
    <property type="component" value="Unassembled WGS sequence"/>
</dbReference>
<evidence type="ECO:0000256" key="9">
    <source>
        <dbReference type="ARBA" id="ARBA00022777"/>
    </source>
</evidence>
<feature type="compositionally biased region" description="Polar residues" evidence="15">
    <location>
        <begin position="1287"/>
        <end position="1341"/>
    </location>
</feature>
<evidence type="ECO:0000256" key="13">
    <source>
        <dbReference type="ARBA" id="ARBA00048679"/>
    </source>
</evidence>
<protein>
    <recommendedName>
        <fullName evidence="2">non-specific serine/threonine protein kinase</fullName>
        <ecNumber evidence="2">2.7.11.1</ecNumber>
    </recommendedName>
</protein>
<comment type="catalytic activity">
    <reaction evidence="13">
        <text>L-seryl-[protein] + ATP = O-phospho-L-seryl-[protein] + ADP + H(+)</text>
        <dbReference type="Rhea" id="RHEA:17989"/>
        <dbReference type="Rhea" id="RHEA-COMP:9863"/>
        <dbReference type="Rhea" id="RHEA-COMP:11604"/>
        <dbReference type="ChEBI" id="CHEBI:15378"/>
        <dbReference type="ChEBI" id="CHEBI:29999"/>
        <dbReference type="ChEBI" id="CHEBI:30616"/>
        <dbReference type="ChEBI" id="CHEBI:83421"/>
        <dbReference type="ChEBI" id="CHEBI:456216"/>
        <dbReference type="EC" id="2.7.11.1"/>
    </reaction>
</comment>
<keyword evidence="6" id="KW-0479">Metal-binding</keyword>
<keyword evidence="7 14" id="KW-0547">Nucleotide-binding</keyword>
<comment type="caution">
    <text evidence="19">The sequence shown here is derived from an EMBL/GenBank/DDBJ whole genome shotgun (WGS) entry which is preliminary data.</text>
</comment>
<feature type="compositionally biased region" description="Polar residues" evidence="15">
    <location>
        <begin position="1524"/>
        <end position="1542"/>
    </location>
</feature>
<feature type="region of interest" description="Disordered" evidence="15">
    <location>
        <begin position="1824"/>
        <end position="1920"/>
    </location>
</feature>
<proteinExistence type="inferred from homology"/>
<evidence type="ECO:0000313" key="19">
    <source>
        <dbReference type="EMBL" id="KAF8791396.1"/>
    </source>
</evidence>
<feature type="region of interest" description="Disordered" evidence="15">
    <location>
        <begin position="942"/>
        <end position="1008"/>
    </location>
</feature>
<evidence type="ECO:0000256" key="4">
    <source>
        <dbReference type="ARBA" id="ARBA00022553"/>
    </source>
</evidence>
<dbReference type="Pfam" id="PF00433">
    <property type="entry name" value="Pkinase_C"/>
    <property type="match status" value="1"/>
</dbReference>
<feature type="compositionally biased region" description="Basic and acidic residues" evidence="15">
    <location>
        <begin position="1727"/>
        <end position="1741"/>
    </location>
</feature>
<evidence type="ECO:0000256" key="7">
    <source>
        <dbReference type="ARBA" id="ARBA00022741"/>
    </source>
</evidence>
<dbReference type="FunFam" id="1.10.510.10:FF:000634">
    <property type="entry name" value="Protein kinase C"/>
    <property type="match status" value="1"/>
</dbReference>
<evidence type="ECO:0000256" key="14">
    <source>
        <dbReference type="PROSITE-ProRule" id="PRU10141"/>
    </source>
</evidence>
<feature type="compositionally biased region" description="Basic and acidic residues" evidence="15">
    <location>
        <begin position="1631"/>
        <end position="1643"/>
    </location>
</feature>
<evidence type="ECO:0000256" key="15">
    <source>
        <dbReference type="SAM" id="MobiDB-lite"/>
    </source>
</evidence>
<accession>A0A8T0FKC3</accession>
<dbReference type="SMART" id="SM00220">
    <property type="entry name" value="S_TKc"/>
    <property type="match status" value="1"/>
</dbReference>
<reference evidence="19" key="2">
    <citation type="submission" date="2020-06" db="EMBL/GenBank/DDBJ databases">
        <authorList>
            <person name="Sheffer M."/>
        </authorList>
    </citation>
    <scope>NUCLEOTIDE SEQUENCE</scope>
</reference>
<dbReference type="InterPro" id="IPR011009">
    <property type="entry name" value="Kinase-like_dom_sf"/>
</dbReference>
<dbReference type="InterPro" id="IPR046349">
    <property type="entry name" value="C1-like_sf"/>
</dbReference>
<feature type="region of interest" description="Disordered" evidence="15">
    <location>
        <begin position="2527"/>
        <end position="2570"/>
    </location>
</feature>
<dbReference type="PROSITE" id="PS51285">
    <property type="entry name" value="AGC_KINASE_CTER"/>
    <property type="match status" value="1"/>
</dbReference>
<keyword evidence="9" id="KW-0418">Kinase</keyword>
<dbReference type="FunFam" id="3.30.60.20:FF:000008">
    <property type="entry name" value="Protein kinase C theta"/>
    <property type="match status" value="1"/>
</dbReference>
<dbReference type="EMBL" id="JABXBU010000011">
    <property type="protein sequence ID" value="KAF8791396.1"/>
    <property type="molecule type" value="Genomic_DNA"/>
</dbReference>
<feature type="compositionally biased region" description="Basic and acidic residues" evidence="15">
    <location>
        <begin position="1652"/>
        <end position="1664"/>
    </location>
</feature>
<dbReference type="InterPro" id="IPR000719">
    <property type="entry name" value="Prot_kinase_dom"/>
</dbReference>
<feature type="compositionally biased region" description="Polar residues" evidence="15">
    <location>
        <begin position="2205"/>
        <end position="2215"/>
    </location>
</feature>
<evidence type="ECO:0000256" key="6">
    <source>
        <dbReference type="ARBA" id="ARBA00022723"/>
    </source>
</evidence>
<evidence type="ECO:0000259" key="16">
    <source>
        <dbReference type="PROSITE" id="PS50011"/>
    </source>
</evidence>
<feature type="region of interest" description="Disordered" evidence="15">
    <location>
        <begin position="1287"/>
        <end position="1350"/>
    </location>
</feature>
<dbReference type="EC" id="2.7.11.1" evidence="2"/>
<dbReference type="PROSITE" id="PS50011">
    <property type="entry name" value="PROTEIN_KINASE_DOM"/>
    <property type="match status" value="1"/>
</dbReference>
<feature type="compositionally biased region" description="Basic and acidic residues" evidence="15">
    <location>
        <begin position="841"/>
        <end position="859"/>
    </location>
</feature>
<gene>
    <name evidence="19" type="ORF">HNY73_006270</name>
</gene>
<feature type="compositionally biased region" description="Polar residues" evidence="15">
    <location>
        <begin position="681"/>
        <end position="696"/>
    </location>
</feature>
<feature type="compositionally biased region" description="Basic and acidic residues" evidence="15">
    <location>
        <begin position="1907"/>
        <end position="1920"/>
    </location>
</feature>
<dbReference type="PANTHER" id="PTHR24356">
    <property type="entry name" value="SERINE/THREONINE-PROTEIN KINASE"/>
    <property type="match status" value="1"/>
</dbReference>
<dbReference type="Gene3D" id="3.30.200.20">
    <property type="entry name" value="Phosphorylase Kinase, domain 1"/>
    <property type="match status" value="1"/>
</dbReference>
<feature type="compositionally biased region" description="Low complexity" evidence="15">
    <location>
        <begin position="2463"/>
        <end position="2474"/>
    </location>
</feature>
<dbReference type="PANTHER" id="PTHR24356:SF347">
    <property type="entry name" value="PROTEIN KINASE C DELTA TYPE HOMOLOG-RELATED"/>
    <property type="match status" value="1"/>
</dbReference>
<dbReference type="Pfam" id="PF00069">
    <property type="entry name" value="Pkinase"/>
    <property type="match status" value="2"/>
</dbReference>
<dbReference type="InterPro" id="IPR020454">
    <property type="entry name" value="DAG/PE-bd"/>
</dbReference>
<dbReference type="InterPro" id="IPR050236">
    <property type="entry name" value="Ser_Thr_kinase_AGC"/>
</dbReference>
<keyword evidence="4" id="KW-0597">Phosphoprotein</keyword>
<feature type="region of interest" description="Disordered" evidence="15">
    <location>
        <begin position="1631"/>
        <end position="1748"/>
    </location>
</feature>
<feature type="compositionally biased region" description="Basic and acidic residues" evidence="15">
    <location>
        <begin position="1872"/>
        <end position="1890"/>
    </location>
</feature>
<keyword evidence="8" id="KW-0863">Zinc-finger</keyword>
<dbReference type="Gene3D" id="1.10.510.10">
    <property type="entry name" value="Transferase(Phosphotransferase) domain 1"/>
    <property type="match status" value="2"/>
</dbReference>
<dbReference type="GO" id="GO:0004674">
    <property type="term" value="F:protein serine/threonine kinase activity"/>
    <property type="evidence" value="ECO:0007669"/>
    <property type="project" value="UniProtKB-KW"/>
</dbReference>
<dbReference type="CDD" id="cd20834">
    <property type="entry name" value="C1_nPKC_theta-like_rpt1"/>
    <property type="match status" value="1"/>
</dbReference>
<keyword evidence="3" id="KW-0723">Serine/threonine-protein kinase</keyword>
<dbReference type="InterPro" id="IPR000961">
    <property type="entry name" value="AGC-kinase_C"/>
</dbReference>
<feature type="compositionally biased region" description="Basic and acidic residues" evidence="15">
    <location>
        <begin position="2404"/>
        <end position="2421"/>
    </location>
</feature>
<feature type="region of interest" description="Disordered" evidence="15">
    <location>
        <begin position="1524"/>
        <end position="1554"/>
    </location>
</feature>
<dbReference type="FunFam" id="1.10.510.10:FF:000048">
    <property type="entry name" value="Protein kinase C"/>
    <property type="match status" value="1"/>
</dbReference>
<feature type="compositionally biased region" description="Basic and acidic residues" evidence="15">
    <location>
        <begin position="1694"/>
        <end position="1720"/>
    </location>
</feature>
<feature type="region of interest" description="Disordered" evidence="15">
    <location>
        <begin position="626"/>
        <end position="659"/>
    </location>
</feature>
<feature type="compositionally biased region" description="Basic residues" evidence="15">
    <location>
        <begin position="635"/>
        <end position="651"/>
    </location>
</feature>
<evidence type="ECO:0000256" key="11">
    <source>
        <dbReference type="ARBA" id="ARBA00022840"/>
    </source>
</evidence>
<dbReference type="PROSITE" id="PS00108">
    <property type="entry name" value="PROTEIN_KINASE_ST"/>
    <property type="match status" value="1"/>
</dbReference>
<dbReference type="GO" id="GO:0008270">
    <property type="term" value="F:zinc ion binding"/>
    <property type="evidence" value="ECO:0007669"/>
    <property type="project" value="UniProtKB-KW"/>
</dbReference>
<keyword evidence="10" id="KW-0862">Zinc</keyword>
<sequence length="2997" mass="334248">MTFHLNLRKQGFYRIRPILAYGIQGDREEELQCFIYLQDYGSQPKTKDDMKQQPWSSTFDVFSDKVEKLHIEIAQKSRPLLASRILTVEDLSNLCPEEDCLYTKELSLTPKGILRFTIIYFEDEDALQNNSHRFSHHFRTLETGFHHRRGAVKLQNVHEAKGHAFVAKFFRQPTFCAFCKEFLWGFGKQGYQCLACQVAVHKKCHEKFLGKCTGSTLKSQATQYLRERFKIDVPHRFQVHTFRSPTFCNHCGSLLYGFRKQGLKCTRKFLDFVSRSPAPYNSGLSSYSNFSSDLTTRTFSPRNRSIQRVLDTDFAIPERSRSPVRDYTAPVTRATNYRPLPSSLSGDTSPGLRRKEISLTSDSRMSPVNWLGDDFSTKPRSYYDFPTIPTQYSSYSNSVIKRPRRTDYSDYFRPAMQSRPMLRSDFIPKPRAEREKGAMPLVRERKLIKFREITNDILSKVKRKVSWDLPEDISSPLINEMRNKENQVNDEIIDPVRSRDSSVSRRNSKDVLTLESNLSSYSPKEPRSRDCSLTRYGSPKPDSGSPSVSRRVSDHNIDVSRRVSDHNIDVSRRVSDHNIDVSRRVSDHNIDPLSPRNLMRLQSSRLKENSVDTVDLTNLQSDMELTSHPKIVPPPRKKSLGSLPHIKKHRKSSIENTAAEERSLNYSIIADQIRRSRESSDGTPKPSSCLTSNVSVTPDTLTDISCVNEKPIDLISDISNADMKPDRLPRRRRRIQLENDTTEPETPESVKTRRRQRNRSESADPSLARDPMSSSPLNEPPRPTNRMHRKSVKYKPERPIRRRLSKEPDDDLDQMSALPPDISKDSLPNTSRKNSFPKLLPDLKPDEERKKVDSSSKKENCQLSENNLLKIKGNDAGGVHKNVEILRSENEQINKEKENAKTLVTNKMCSTNLNSKHLGPEKLVDTSGEKKLEIMCNKTKPTVGSDAKIKSKNSKAIESSASTSDFNERNSTPIADAVSSKLSSRTSTEKLLSKTASSSDTEKIKPSKTNEISKSVSVAVESKANNKTIETVKMPPALSNLNADATKQINSTSGGVKTKSVDKISINDKAINEGTVSCTIEKQKTLESALVTIRSNELIDKTKNNKAINESVDTLKSKTAKTDNLKTVVSDSHIADKTKFSSKDNVKLSTSDNKISISHSGNTVQDKPSFTSAKLVNETKVTEEISNLKSKEINIPSDKIPVIKKLSSNDACKELSILETNKRNNLACPVISTSKELSSQNANNDASMTKVEANKVLSKSDTKNKNIPIDSSKQTISSKLSHEYVSRENQMVSDNSTALSTKSFGTNDTYSEKQMNTTPASLPSGNLSEAGTNNSSKTVLNNDVGKTKSSKDQTIGLASSLSAKTGKAVTKDEEIVVVCKLPPKKPLPTAKSSVESDVHKNIPVDQNVIVSIVNAKTVVVAEKGLDYETKVSRDTESIIPTKRVLPFSKIKSATTELTSDSIGLKKNQVGRVRGSVSVAHTVVLKPKSSNMNSSSQQMKNDSNTAMSAVRLKSIPDVIQTAVSTASKATPQQNDFNIRSNADSSEKSFIDKPPVLPSISSKLPVDVPDLMKNTEKPCPRNQISMDLTKKDLPVVQESLPDKVNDISVLKKTHVEVSKKPDLIEVKSAVKDPGNKVTADKKEKAPYGVSKPQLENKVDADKKEKAPCGVSKPQLENKVDADKKEKAPCGVSKPQLENKVDADKKEKAPCENKVDADKKEKAPCGVSKPELENKVDADKKEKAPCGVSKPELENKIGADKEKIPCSVSKPELENKVGADKKAPYDISKPEPESKITAEKKEKAQCILSKSDLENKVAADKKTSFAVSKPSLESKITEEKKEKAPYIQSKPDLGNKTTVDKKAPNIVSKPNLENKITEEQKESTPRIVSKPDQENNAAAEKTAPCTVSKPDLESKRIADKKEKVPCSLSKQNLGNKITADKDKVLPGLTKPQTDEKVALDLIPASSSDVNKNVKIGTSKAKDVKKSTEIVDSKKANTDSKPYKKSFTSPDIHTALQNHDKNLAAKDYTTSTGTNFKEKNTASLSSGCVPTTLLEINKSHKDENGLLKKDLGGRNKIDSEIDLNKGKILPQINKPSDDKNGILPIRSSAIPPPESLCAEKGSKKETASKISSDCTINTNLNFNTINKTEDGKGTIKKSALIDKQNCHPNKSVLPPSSNICINTERNKKIEISSGEKTSTVTVSKSSTENTQLNQSNKTVNDTKEQTHFSHELPQNGFKAETKEISLKNAVDNHSNKELLKDSIVPECKTQVQLLKEVTGKQVKESSNTNENTLENFNSRVTNSSDTLRKRDIDTINTTAIESSKIATGKPEASCKTISEEKCLKLSNKEQKLDVNGNSSNTEVLDKQDEPSLLINDNEIKSRVTNIDQSSAISDKQVKSPALVTKDEKTAEIAKKTNEKSKDTKNKVKNIVRRREQRMQPKITPFGLRLGPYHCTMPESSDSDSSDSESSLTSSSSSESEPETIQKRLKSEQFKSECNVTCHQKCEKLMPNLCGVNQKLLSEVLETVKKKDKLPDRDDKTSTRTQSNASIKSSFSTSTRTTSISTSSTDDSPKGPKKLRFRKYEIDDFVFLKLLGKGSFGKVLLAELKGHDMYFAIKCLKKDVVLEDDDVESTMIERRVLALGTQHPYMCKLYCTFQTKSYLFFVMEYLNGGDLMFHIQEERQFDTKRAMFYAAEIVSALKFLHKRGIVYRDIKLDNVVLDKDGHIRLVDFGMCQCRVYNEETMPSNFCGTPTYIAPEMLRYSYFTSVHGLTNCMNSVETAVNVALFFNIPINLHAFRDIKLDNILLDMEGHVHLVDFGMCRTGMLDNKTSTFCGTPDYIAPEIILGQTYNQSVDWWSLGVLLFEMLAGRSPFVGTDEDELYWSICHEEPAYPHFLTKDAKNILENLLLKSPVKRLGMPSNPTGDIKDHPFFSTINWDKLERKEIPAPFKPTVSSEYDTRNFDSYYTTDSASLSPVDDQILESMDQEQFQGFSYTNPHITG</sequence>
<feature type="region of interest" description="Disordered" evidence="15">
    <location>
        <begin position="1255"/>
        <end position="1274"/>
    </location>
</feature>
<reference evidence="19" key="1">
    <citation type="journal article" date="2020" name="bioRxiv">
        <title>Chromosome-level reference genome of the European wasp spider Argiope bruennichi: a resource for studies on range expansion and evolutionary adaptation.</title>
        <authorList>
            <person name="Sheffer M.M."/>
            <person name="Hoppe A."/>
            <person name="Krehenwinkel H."/>
            <person name="Uhl G."/>
            <person name="Kuss A.W."/>
            <person name="Jensen L."/>
            <person name="Jensen C."/>
            <person name="Gillespie R.G."/>
            <person name="Hoff K.J."/>
            <person name="Prost S."/>
        </authorList>
    </citation>
    <scope>NUCLEOTIDE SEQUENCE</scope>
</reference>
<evidence type="ECO:0000256" key="10">
    <source>
        <dbReference type="ARBA" id="ARBA00022833"/>
    </source>
</evidence>
<feature type="region of interest" description="Disordered" evidence="15">
    <location>
        <begin position="2201"/>
        <end position="2223"/>
    </location>
</feature>
<evidence type="ECO:0000256" key="12">
    <source>
        <dbReference type="ARBA" id="ARBA00047899"/>
    </source>
</evidence>
<feature type="region of interest" description="Disordered" evidence="15">
    <location>
        <begin position="2085"/>
        <end position="2111"/>
    </location>
</feature>
<comment type="catalytic activity">
    <reaction evidence="12">
        <text>L-threonyl-[protein] + ATP = O-phospho-L-threonyl-[protein] + ADP + H(+)</text>
        <dbReference type="Rhea" id="RHEA:46608"/>
        <dbReference type="Rhea" id="RHEA-COMP:11060"/>
        <dbReference type="Rhea" id="RHEA-COMP:11605"/>
        <dbReference type="ChEBI" id="CHEBI:15378"/>
        <dbReference type="ChEBI" id="CHEBI:30013"/>
        <dbReference type="ChEBI" id="CHEBI:30616"/>
        <dbReference type="ChEBI" id="CHEBI:61977"/>
        <dbReference type="ChEBI" id="CHEBI:456216"/>
        <dbReference type="EC" id="2.7.11.1"/>
    </reaction>
</comment>
<evidence type="ECO:0000256" key="8">
    <source>
        <dbReference type="ARBA" id="ARBA00022771"/>
    </source>
</evidence>
<name>A0A8T0FKC3_ARGBR</name>
<dbReference type="InterPro" id="IPR017892">
    <property type="entry name" value="Pkinase_C"/>
</dbReference>
<feature type="domain" description="AGC-kinase C-terminal" evidence="18">
    <location>
        <begin position="2929"/>
        <end position="2997"/>
    </location>
</feature>
<feature type="domain" description="Phorbol-ester/DAG-type" evidence="17">
    <location>
        <begin position="234"/>
        <end position="265"/>
    </location>
</feature>
<feature type="binding site" evidence="14">
    <location>
        <position position="2613"/>
    </location>
    <ligand>
        <name>ATP</name>
        <dbReference type="ChEBI" id="CHEBI:30616"/>
    </ligand>
</feature>
<feature type="region of interest" description="Disordered" evidence="15">
    <location>
        <begin position="1772"/>
        <end position="1798"/>
    </location>
</feature>
<feature type="compositionally biased region" description="Basic and acidic residues" evidence="15">
    <location>
        <begin position="551"/>
        <end position="564"/>
    </location>
</feature>
<feature type="compositionally biased region" description="Basic and acidic residues" evidence="15">
    <location>
        <begin position="494"/>
        <end position="509"/>
    </location>
</feature>
<feature type="compositionally biased region" description="Basic and acidic residues" evidence="15">
    <location>
        <begin position="2527"/>
        <end position="2537"/>
    </location>
</feature>
<evidence type="ECO:0000256" key="2">
    <source>
        <dbReference type="ARBA" id="ARBA00012513"/>
    </source>
</evidence>
<evidence type="ECO:0000256" key="1">
    <source>
        <dbReference type="ARBA" id="ARBA00009903"/>
    </source>
</evidence>
<feature type="region of interest" description="Disordered" evidence="15">
    <location>
        <begin position="718"/>
        <end position="859"/>
    </location>
</feature>
<dbReference type="InterPro" id="IPR017441">
    <property type="entry name" value="Protein_kinase_ATP_BS"/>
</dbReference>
<comment type="similarity">
    <text evidence="1">Belongs to the protein kinase superfamily. AGC Ser/Thr protein kinase family.</text>
</comment>
<evidence type="ECO:0000313" key="20">
    <source>
        <dbReference type="Proteomes" id="UP000807504"/>
    </source>
</evidence>
<feature type="compositionally biased region" description="Polar residues" evidence="15">
    <location>
        <begin position="954"/>
        <end position="973"/>
    </location>
</feature>
<feature type="region of interest" description="Disordered" evidence="15">
    <location>
        <begin position="489"/>
        <end position="564"/>
    </location>
</feature>
<dbReference type="SMART" id="SM00109">
    <property type="entry name" value="C1"/>
    <property type="match status" value="2"/>
</dbReference>
<dbReference type="Gene3D" id="3.30.60.20">
    <property type="match status" value="2"/>
</dbReference>
<dbReference type="PROSITE" id="PS00479">
    <property type="entry name" value="ZF_DAG_PE_1"/>
    <property type="match status" value="1"/>
</dbReference>
<feature type="domain" description="Protein kinase" evidence="16">
    <location>
        <begin position="2584"/>
        <end position="2928"/>
    </location>
</feature>
<dbReference type="GO" id="GO:0035556">
    <property type="term" value="P:intracellular signal transduction"/>
    <property type="evidence" value="ECO:0007669"/>
    <property type="project" value="TreeGrafter"/>
</dbReference>
<dbReference type="SUPFAM" id="SSF56112">
    <property type="entry name" value="Protein kinase-like (PK-like)"/>
    <property type="match status" value="2"/>
</dbReference>
<keyword evidence="11 14" id="KW-0067">ATP-binding</keyword>
<evidence type="ECO:0000259" key="17">
    <source>
        <dbReference type="PROSITE" id="PS50081"/>
    </source>
</evidence>
<evidence type="ECO:0000256" key="3">
    <source>
        <dbReference type="ARBA" id="ARBA00022527"/>
    </source>
</evidence>
<dbReference type="PROSITE" id="PS50081">
    <property type="entry name" value="ZF_DAG_PE_2"/>
    <property type="match status" value="2"/>
</dbReference>
<dbReference type="FunFam" id="3.30.200.20:FF:000103">
    <property type="entry name" value="Protein kinase C"/>
    <property type="match status" value="1"/>
</dbReference>
<feature type="compositionally biased region" description="Low complexity" evidence="15">
    <location>
        <begin position="2545"/>
        <end position="2565"/>
    </location>
</feature>
<dbReference type="SUPFAM" id="SSF57889">
    <property type="entry name" value="Cysteine-rich domain"/>
    <property type="match status" value="2"/>
</dbReference>
<feature type="compositionally biased region" description="Basic and acidic residues" evidence="15">
    <location>
        <begin position="1673"/>
        <end position="1685"/>
    </location>
</feature>
<feature type="region of interest" description="Disordered" evidence="15">
    <location>
        <begin position="675"/>
        <end position="696"/>
    </location>
</feature>
<dbReference type="Pfam" id="PF00130">
    <property type="entry name" value="C1_1"/>
    <property type="match status" value="2"/>
</dbReference>
<dbReference type="GO" id="GO:0005524">
    <property type="term" value="F:ATP binding"/>
    <property type="evidence" value="ECO:0007669"/>
    <property type="project" value="UniProtKB-UniRule"/>
</dbReference>
<feature type="compositionally biased region" description="Basic and acidic residues" evidence="15">
    <location>
        <begin position="1832"/>
        <end position="1841"/>
    </location>
</feature>
<feature type="region of interest" description="Disordered" evidence="15">
    <location>
        <begin position="2404"/>
        <end position="2483"/>
    </location>
</feature>